<name>A0A7W6E7I5_9RHOB</name>
<dbReference type="Proteomes" id="UP000530268">
    <property type="component" value="Unassembled WGS sequence"/>
</dbReference>
<sequence length="72" mass="8030">MRTSTPSSALQLFAAPRRILRCTLPNLFALRRSRRALAALTDEQLRDVGISHAEAEKEAARPVWDAPASWKS</sequence>
<keyword evidence="3" id="KW-1185">Reference proteome</keyword>
<feature type="domain" description="YjiS-like" evidence="1">
    <location>
        <begin position="30"/>
        <end position="56"/>
    </location>
</feature>
<protein>
    <submittedName>
        <fullName evidence="2">Uncharacterized protein YjiS (DUF1127 family)</fullName>
    </submittedName>
</protein>
<evidence type="ECO:0000313" key="3">
    <source>
        <dbReference type="Proteomes" id="UP000530268"/>
    </source>
</evidence>
<dbReference type="AlphaFoldDB" id="A0A7W6E7I5"/>
<dbReference type="EMBL" id="JACIEI010000002">
    <property type="protein sequence ID" value="MBB3993480.1"/>
    <property type="molecule type" value="Genomic_DNA"/>
</dbReference>
<organism evidence="2 3">
    <name type="scientific">Sulfitobacter undariae</name>
    <dbReference type="NCBI Taxonomy" id="1563671"/>
    <lineage>
        <taxon>Bacteria</taxon>
        <taxon>Pseudomonadati</taxon>
        <taxon>Pseudomonadota</taxon>
        <taxon>Alphaproteobacteria</taxon>
        <taxon>Rhodobacterales</taxon>
        <taxon>Roseobacteraceae</taxon>
        <taxon>Sulfitobacter</taxon>
    </lineage>
</organism>
<reference evidence="2 3" key="1">
    <citation type="submission" date="2020-08" db="EMBL/GenBank/DDBJ databases">
        <title>Genomic Encyclopedia of Type Strains, Phase IV (KMG-IV): sequencing the most valuable type-strain genomes for metagenomic binning, comparative biology and taxonomic classification.</title>
        <authorList>
            <person name="Goeker M."/>
        </authorList>
    </citation>
    <scope>NUCLEOTIDE SEQUENCE [LARGE SCALE GENOMIC DNA]</scope>
    <source>
        <strain evidence="2 3">DSM 102234</strain>
    </source>
</reference>
<dbReference type="RefSeq" id="WP_184563585.1">
    <property type="nucleotide sequence ID" value="NZ_JACIEI010000002.1"/>
</dbReference>
<evidence type="ECO:0000313" key="2">
    <source>
        <dbReference type="EMBL" id="MBB3993480.1"/>
    </source>
</evidence>
<accession>A0A7W6E7I5</accession>
<dbReference type="Pfam" id="PF06568">
    <property type="entry name" value="YjiS-like"/>
    <property type="match status" value="1"/>
</dbReference>
<proteinExistence type="predicted"/>
<gene>
    <name evidence="2" type="ORF">GGR95_001108</name>
</gene>
<dbReference type="InterPro" id="IPR009506">
    <property type="entry name" value="YjiS-like"/>
</dbReference>
<comment type="caution">
    <text evidence="2">The sequence shown here is derived from an EMBL/GenBank/DDBJ whole genome shotgun (WGS) entry which is preliminary data.</text>
</comment>
<evidence type="ECO:0000259" key="1">
    <source>
        <dbReference type="Pfam" id="PF06568"/>
    </source>
</evidence>